<dbReference type="OrthoDB" id="3431997at2759"/>
<feature type="compositionally biased region" description="Polar residues" evidence="1">
    <location>
        <begin position="86"/>
        <end position="114"/>
    </location>
</feature>
<feature type="region of interest" description="Disordered" evidence="1">
    <location>
        <begin position="86"/>
        <end position="159"/>
    </location>
</feature>
<dbReference type="EMBL" id="KZ613468">
    <property type="protein sequence ID" value="PMD26453.1"/>
    <property type="molecule type" value="Genomic_DNA"/>
</dbReference>
<keyword evidence="3" id="KW-1185">Reference proteome</keyword>
<reference evidence="2 3" key="1">
    <citation type="submission" date="2016-05" db="EMBL/GenBank/DDBJ databases">
        <title>A degradative enzymes factory behind the ericoid mycorrhizal symbiosis.</title>
        <authorList>
            <consortium name="DOE Joint Genome Institute"/>
            <person name="Martino E."/>
            <person name="Morin E."/>
            <person name="Grelet G."/>
            <person name="Kuo A."/>
            <person name="Kohler A."/>
            <person name="Daghino S."/>
            <person name="Barry K."/>
            <person name="Choi C."/>
            <person name="Cichocki N."/>
            <person name="Clum A."/>
            <person name="Copeland A."/>
            <person name="Hainaut M."/>
            <person name="Haridas S."/>
            <person name="Labutti K."/>
            <person name="Lindquist E."/>
            <person name="Lipzen A."/>
            <person name="Khouja H.-R."/>
            <person name="Murat C."/>
            <person name="Ohm R."/>
            <person name="Olson A."/>
            <person name="Spatafora J."/>
            <person name="Veneault-Fourrey C."/>
            <person name="Henrissat B."/>
            <person name="Grigoriev I."/>
            <person name="Martin F."/>
            <person name="Perotto S."/>
        </authorList>
    </citation>
    <scope>NUCLEOTIDE SEQUENCE [LARGE SCALE GENOMIC DNA]</scope>
    <source>
        <strain evidence="2 3">UAMH 7357</strain>
    </source>
</reference>
<sequence>MTENDPPPPYSASTYTSPPAGSNSGSSATNQRESRQHSLVHLPGTSRSSFGPLHSSTPTQGNSIRGFSPPNSEYARVLTIADCTTHVGSVQPSSPRSGTTQADTIRGSVSSAPSHRSGESQHGKIQPSVSTTPSDLFRSTQTDSVQESTRQPGTYFDAKKNIRIVPKKSAYPPGTSFDPKKNILIVPKEPAQLAPSFTQQSGVSNSFTVDAPPSFTEATSQANYRFPKEFGFYKASNLMSDMVIALTGDDHHPLFYVSTHSGLSSKPNIVLHCNRYPSSPPLATADYHTSTSTIDIELAATSSYRAEHHSLAKTGVFSSGRAFSVTLAGSNVPESFEWKRSQGPEVATLHGRGHGEKLVRINTGEVVAAWTTPYMSIRKKGKMSFLGNREVLGEKFELMAVICILGIMGKDHNGKHGGGAGIMGGGGAIGGGAF</sequence>
<gene>
    <name evidence="2" type="ORF">NA56DRAFT_345600</name>
</gene>
<feature type="compositionally biased region" description="Low complexity" evidence="1">
    <location>
        <begin position="11"/>
        <end position="30"/>
    </location>
</feature>
<feature type="compositionally biased region" description="Polar residues" evidence="1">
    <location>
        <begin position="127"/>
        <end position="152"/>
    </location>
</feature>
<accession>A0A2J6QJL2</accession>
<evidence type="ECO:0000313" key="2">
    <source>
        <dbReference type="EMBL" id="PMD26453.1"/>
    </source>
</evidence>
<evidence type="ECO:0000256" key="1">
    <source>
        <dbReference type="SAM" id="MobiDB-lite"/>
    </source>
</evidence>
<name>A0A2J6QJL2_9HELO</name>
<feature type="compositionally biased region" description="Pro residues" evidence="1">
    <location>
        <begin position="1"/>
        <end position="10"/>
    </location>
</feature>
<dbReference type="Proteomes" id="UP000235672">
    <property type="component" value="Unassembled WGS sequence"/>
</dbReference>
<feature type="compositionally biased region" description="Polar residues" evidence="1">
    <location>
        <begin position="45"/>
        <end position="70"/>
    </location>
</feature>
<feature type="region of interest" description="Disordered" evidence="1">
    <location>
        <begin position="1"/>
        <end position="70"/>
    </location>
</feature>
<organism evidence="2 3">
    <name type="scientific">Hyaloscypha hepaticicola</name>
    <dbReference type="NCBI Taxonomy" id="2082293"/>
    <lineage>
        <taxon>Eukaryota</taxon>
        <taxon>Fungi</taxon>
        <taxon>Dikarya</taxon>
        <taxon>Ascomycota</taxon>
        <taxon>Pezizomycotina</taxon>
        <taxon>Leotiomycetes</taxon>
        <taxon>Helotiales</taxon>
        <taxon>Hyaloscyphaceae</taxon>
        <taxon>Hyaloscypha</taxon>
    </lineage>
</organism>
<proteinExistence type="predicted"/>
<dbReference type="AlphaFoldDB" id="A0A2J6QJL2"/>
<evidence type="ECO:0000313" key="3">
    <source>
        <dbReference type="Proteomes" id="UP000235672"/>
    </source>
</evidence>
<protein>
    <submittedName>
        <fullName evidence="2">Uncharacterized protein</fullName>
    </submittedName>
</protein>